<name>A0ABT6AQF1_9BURK</name>
<proteinExistence type="predicted"/>
<dbReference type="EMBL" id="JARJLM010000309">
    <property type="protein sequence ID" value="MDF3834839.1"/>
    <property type="molecule type" value="Genomic_DNA"/>
</dbReference>
<gene>
    <name evidence="2" type="ORF">P3W85_18020</name>
</gene>
<feature type="chain" id="PRO_5047531153" evidence="1">
    <location>
        <begin position="35"/>
        <end position="417"/>
    </location>
</feature>
<dbReference type="RefSeq" id="WP_276265794.1">
    <property type="nucleotide sequence ID" value="NZ_JARJLM010000309.1"/>
</dbReference>
<protein>
    <submittedName>
        <fullName evidence="2">Uncharacterized protein</fullName>
    </submittedName>
</protein>
<keyword evidence="3" id="KW-1185">Reference proteome</keyword>
<evidence type="ECO:0000256" key="1">
    <source>
        <dbReference type="SAM" id="SignalP"/>
    </source>
</evidence>
<accession>A0ABT6AQF1</accession>
<evidence type="ECO:0000313" key="3">
    <source>
        <dbReference type="Proteomes" id="UP001216674"/>
    </source>
</evidence>
<reference evidence="2 3" key="1">
    <citation type="submission" date="2023-03" db="EMBL/GenBank/DDBJ databases">
        <title>Draft assemblies of triclosan tolerant bacteria isolated from returned activated sludge.</title>
        <authorList>
            <person name="Van Hamelsveld S."/>
        </authorList>
    </citation>
    <scope>NUCLEOTIDE SEQUENCE [LARGE SCALE GENOMIC DNA]</scope>
    <source>
        <strain evidence="2 3">GW210010_S58</strain>
    </source>
</reference>
<feature type="signal peptide" evidence="1">
    <location>
        <begin position="1"/>
        <end position="34"/>
    </location>
</feature>
<dbReference type="Proteomes" id="UP001216674">
    <property type="component" value="Unassembled WGS sequence"/>
</dbReference>
<evidence type="ECO:0000313" key="2">
    <source>
        <dbReference type="EMBL" id="MDF3834839.1"/>
    </source>
</evidence>
<comment type="caution">
    <text evidence="2">The sequence shown here is derived from an EMBL/GenBank/DDBJ whole genome shotgun (WGS) entry which is preliminary data.</text>
</comment>
<organism evidence="2 3">
    <name type="scientific">Cupriavidus basilensis</name>
    <dbReference type="NCBI Taxonomy" id="68895"/>
    <lineage>
        <taxon>Bacteria</taxon>
        <taxon>Pseudomonadati</taxon>
        <taxon>Pseudomonadota</taxon>
        <taxon>Betaproteobacteria</taxon>
        <taxon>Burkholderiales</taxon>
        <taxon>Burkholderiaceae</taxon>
        <taxon>Cupriavidus</taxon>
    </lineage>
</organism>
<keyword evidence="1" id="KW-0732">Signal</keyword>
<sequence>MPLPRLCCRSFRRLSGQGCVVLLLALLTNPRAVSQEVDVLDQLENPDRAAQAAALGGVFQFRGIASKPEGQQRTAYASTSTLRLTYEATYGAIRWVAHLNMEDWRASQAGALRSLLDGQAHADRLRSLALRERGDRSQQTAGMDWMYAQGSFASGRYTVGRQPISLSLTRLWAPADTYAPFLPGDVERLYKPGVDAARLDYYLSERLNSVSIVSLDQDAKAGTQAKWLQRLEFNGEATKSFAYVGQRRNCDLLAAGHLVTGLAGADWYGEALWYRRNGNAARGCANGGGTGSNWGHRAVLGSSVKLAANTVGTVEYLHQTPISRFADLPWIGTGRQYLGTSVSYQAHPLVHLDALWFANLSDHGQQLTLAARYTPQRNVVLRASLAGPLTGTGRRHGVASEYWRMGRVFQLGLDWYF</sequence>